<dbReference type="PROSITE" id="PS50082">
    <property type="entry name" value="WD_REPEATS_2"/>
    <property type="match status" value="1"/>
</dbReference>
<evidence type="ECO:0000313" key="13">
    <source>
        <dbReference type="Proteomes" id="UP001195483"/>
    </source>
</evidence>
<evidence type="ECO:0000256" key="4">
    <source>
        <dbReference type="ARBA" id="ARBA00022490"/>
    </source>
</evidence>
<keyword evidence="13" id="KW-1185">Reference proteome</keyword>
<dbReference type="InterPro" id="IPR036322">
    <property type="entry name" value="WD40_repeat_dom_sf"/>
</dbReference>
<keyword evidence="5 11" id="KW-0853">WD repeat</keyword>
<evidence type="ECO:0000256" key="9">
    <source>
        <dbReference type="ARBA" id="ARBA00023242"/>
    </source>
</evidence>
<evidence type="ECO:0000256" key="11">
    <source>
        <dbReference type="PROSITE-ProRule" id="PRU00221"/>
    </source>
</evidence>
<dbReference type="InterPro" id="IPR017383">
    <property type="entry name" value="ARPC1"/>
</dbReference>
<protein>
    <recommendedName>
        <fullName evidence="10">Actin-related protein 2/3 complex subunit</fullName>
    </recommendedName>
</protein>
<evidence type="ECO:0000313" key="12">
    <source>
        <dbReference type="EMBL" id="KAK3588947.1"/>
    </source>
</evidence>
<dbReference type="AlphaFoldDB" id="A0AAE0VTU2"/>
<name>A0AAE0VTU2_9BIVA</name>
<feature type="repeat" description="WD" evidence="11">
    <location>
        <begin position="50"/>
        <end position="84"/>
    </location>
</feature>
<accession>A0AAE0VTU2</accession>
<comment type="similarity">
    <text evidence="3 10">Belongs to the WD repeat ARPC1 family.</text>
</comment>
<keyword evidence="6" id="KW-0677">Repeat</keyword>
<keyword evidence="7 10" id="KW-0009">Actin-binding</keyword>
<dbReference type="GO" id="GO:0005885">
    <property type="term" value="C:Arp2/3 protein complex"/>
    <property type="evidence" value="ECO:0007669"/>
    <property type="project" value="UniProtKB-UniRule"/>
</dbReference>
<dbReference type="PROSITE" id="PS50294">
    <property type="entry name" value="WD_REPEATS_REGION"/>
    <property type="match status" value="1"/>
</dbReference>
<dbReference type="SMART" id="SM00320">
    <property type="entry name" value="WD40"/>
    <property type="match status" value="7"/>
</dbReference>
<evidence type="ECO:0000256" key="1">
    <source>
        <dbReference type="ARBA" id="ARBA00004123"/>
    </source>
</evidence>
<sequence length="370" mass="41110">MATEKHDFGTTSITCHSFSADRNQLAMSQNDNEVKIFKKQGMKFQETGTLTEHGQRVTGIDWAPKSNRIVTCGADRNAYVWTVQGGKWEPLLVILRINRAATCVKWSPQENKFAVGSGARIISICYFEDQNNWWVSKHIKKPIRSTVTCLDWHPNNVLIAAGSTDFKARIFSTYIKDIEEKPSSTVWGNKMTFQSLMAEFSNGAGGWVHAVSFSPGGDKLAWVGHDSSISIADAANGNRLSVVKGNFLPFVDITFVTENSLVAVGYDCCPKLFSLKAGELHFVNDLDIPDEKEQMTKSAMMRFKDLDRKATTDDTTVDLRTQHQNTITQVSIYAGDKSNCSKFSTTGVDGNLIIWDLKGLERSMAGLKIV</sequence>
<comment type="function">
    <text evidence="10">Functions as component of the Arp2/3 complex which is involved in regulation of actin polymerization and together with an activating nucleation-promoting factor (NPF) mediates the formation of branched actin networks.</text>
</comment>
<reference evidence="12" key="1">
    <citation type="journal article" date="2021" name="Genome Biol. Evol.">
        <title>A High-Quality Reference Genome for a Parasitic Bivalve with Doubly Uniparental Inheritance (Bivalvia: Unionida).</title>
        <authorList>
            <person name="Smith C.H."/>
        </authorList>
    </citation>
    <scope>NUCLEOTIDE SEQUENCE</scope>
    <source>
        <strain evidence="12">CHS0354</strain>
    </source>
</reference>
<comment type="subcellular location">
    <subcellularLocation>
        <location evidence="2">Cytoplasm</location>
        <location evidence="2">Cytoskeleton</location>
    </subcellularLocation>
    <subcellularLocation>
        <location evidence="1">Nucleus</location>
    </subcellularLocation>
</comment>
<dbReference type="EMBL" id="JAEAOA010002363">
    <property type="protein sequence ID" value="KAK3588947.1"/>
    <property type="molecule type" value="Genomic_DNA"/>
</dbReference>
<dbReference type="GO" id="GO:0034314">
    <property type="term" value="P:Arp2/3 complex-mediated actin nucleation"/>
    <property type="evidence" value="ECO:0007669"/>
    <property type="project" value="UniProtKB-UniRule"/>
</dbReference>
<evidence type="ECO:0000256" key="10">
    <source>
        <dbReference type="PIRNR" id="PIRNR038093"/>
    </source>
</evidence>
<evidence type="ECO:0000256" key="2">
    <source>
        <dbReference type="ARBA" id="ARBA00004245"/>
    </source>
</evidence>
<reference evidence="12" key="3">
    <citation type="submission" date="2023-05" db="EMBL/GenBank/DDBJ databases">
        <authorList>
            <person name="Smith C.H."/>
        </authorList>
    </citation>
    <scope>NUCLEOTIDE SEQUENCE</scope>
    <source>
        <strain evidence="12">CHS0354</strain>
        <tissue evidence="12">Mantle</tissue>
    </source>
</reference>
<proteinExistence type="inferred from homology"/>
<dbReference type="GO" id="GO:0005634">
    <property type="term" value="C:nucleus"/>
    <property type="evidence" value="ECO:0007669"/>
    <property type="project" value="UniProtKB-SubCell"/>
</dbReference>
<dbReference type="PIRSF" id="PIRSF038093">
    <property type="entry name" value="ARP2/3_su1"/>
    <property type="match status" value="1"/>
</dbReference>
<dbReference type="PANTHER" id="PTHR10709:SF2">
    <property type="entry name" value="ACTIN-RELATED PROTEIN 2_3 COMPLEX SUBUNIT"/>
    <property type="match status" value="1"/>
</dbReference>
<dbReference type="PANTHER" id="PTHR10709">
    <property type="entry name" value="ACTIN-RELATED PROTEIN 2/3 COMPLEX SUBUNIT 1"/>
    <property type="match status" value="1"/>
</dbReference>
<dbReference type="GO" id="GO:0051015">
    <property type="term" value="F:actin filament binding"/>
    <property type="evidence" value="ECO:0007669"/>
    <property type="project" value="TreeGrafter"/>
</dbReference>
<dbReference type="Proteomes" id="UP001195483">
    <property type="component" value="Unassembled WGS sequence"/>
</dbReference>
<dbReference type="Gene3D" id="2.130.10.10">
    <property type="entry name" value="YVTN repeat-like/Quinoprotein amine dehydrogenase"/>
    <property type="match status" value="1"/>
</dbReference>
<gene>
    <name evidence="12" type="ORF">CHS0354_043116</name>
</gene>
<dbReference type="FunFam" id="2.130.10.10:FF:000030">
    <property type="entry name" value="Actin-related protein 2/3 complex subunit"/>
    <property type="match status" value="1"/>
</dbReference>
<keyword evidence="4 10" id="KW-0963">Cytoplasm</keyword>
<keyword evidence="9" id="KW-0539">Nucleus</keyword>
<evidence type="ECO:0000256" key="6">
    <source>
        <dbReference type="ARBA" id="ARBA00022737"/>
    </source>
</evidence>
<dbReference type="SUPFAM" id="SSF50978">
    <property type="entry name" value="WD40 repeat-like"/>
    <property type="match status" value="1"/>
</dbReference>
<dbReference type="Pfam" id="PF00400">
    <property type="entry name" value="WD40"/>
    <property type="match status" value="2"/>
</dbReference>
<keyword evidence="8 10" id="KW-0206">Cytoskeleton</keyword>
<evidence type="ECO:0000256" key="3">
    <source>
        <dbReference type="ARBA" id="ARBA00006260"/>
    </source>
</evidence>
<comment type="caution">
    <text evidence="12">The sequence shown here is derived from an EMBL/GenBank/DDBJ whole genome shotgun (WGS) entry which is preliminary data.</text>
</comment>
<organism evidence="12 13">
    <name type="scientific">Potamilus streckersoni</name>
    <dbReference type="NCBI Taxonomy" id="2493646"/>
    <lineage>
        <taxon>Eukaryota</taxon>
        <taxon>Metazoa</taxon>
        <taxon>Spiralia</taxon>
        <taxon>Lophotrochozoa</taxon>
        <taxon>Mollusca</taxon>
        <taxon>Bivalvia</taxon>
        <taxon>Autobranchia</taxon>
        <taxon>Heteroconchia</taxon>
        <taxon>Palaeoheterodonta</taxon>
        <taxon>Unionida</taxon>
        <taxon>Unionoidea</taxon>
        <taxon>Unionidae</taxon>
        <taxon>Ambleminae</taxon>
        <taxon>Lampsilini</taxon>
        <taxon>Potamilus</taxon>
    </lineage>
</organism>
<dbReference type="InterPro" id="IPR015943">
    <property type="entry name" value="WD40/YVTN_repeat-like_dom_sf"/>
</dbReference>
<reference evidence="12" key="2">
    <citation type="journal article" date="2021" name="Genome Biol. Evol.">
        <title>Developing a high-quality reference genome for a parasitic bivalve with doubly uniparental inheritance (Bivalvia: Unionida).</title>
        <authorList>
            <person name="Smith C.H."/>
        </authorList>
    </citation>
    <scope>NUCLEOTIDE SEQUENCE</scope>
    <source>
        <strain evidence="12">CHS0354</strain>
        <tissue evidence="12">Mantle</tissue>
    </source>
</reference>
<evidence type="ECO:0000256" key="5">
    <source>
        <dbReference type="ARBA" id="ARBA00022574"/>
    </source>
</evidence>
<dbReference type="InterPro" id="IPR001680">
    <property type="entry name" value="WD40_rpt"/>
</dbReference>
<evidence type="ECO:0000256" key="7">
    <source>
        <dbReference type="ARBA" id="ARBA00023203"/>
    </source>
</evidence>
<evidence type="ECO:0000256" key="8">
    <source>
        <dbReference type="ARBA" id="ARBA00023212"/>
    </source>
</evidence>